<reference evidence="3" key="1">
    <citation type="submission" date="2023-07" db="EMBL/GenBank/DDBJ databases">
        <title>Sorghum-associated microbial communities from plants grown in Nebraska, USA.</title>
        <authorList>
            <person name="Schachtman D."/>
        </authorList>
    </citation>
    <scope>NUCLEOTIDE SEQUENCE</scope>
    <source>
        <strain evidence="3">1457</strain>
    </source>
</reference>
<dbReference type="Pfam" id="PF04230">
    <property type="entry name" value="PS_pyruv_trans"/>
    <property type="match status" value="1"/>
</dbReference>
<dbReference type="Proteomes" id="UP001265315">
    <property type="component" value="Unassembled WGS sequence"/>
</dbReference>
<protein>
    <submittedName>
        <fullName evidence="3">Polysaccharide pyruvyl transferase WcaK-like protein</fullName>
    </submittedName>
</protein>
<dbReference type="AlphaFoldDB" id="A0AAW8LW60"/>
<dbReference type="SUPFAM" id="SSF53756">
    <property type="entry name" value="UDP-Glycosyltransferase/glycogen phosphorylase"/>
    <property type="match status" value="1"/>
</dbReference>
<organism evidence="3 4">
    <name type="scientific">Agrobacterium tumefaciens</name>
    <dbReference type="NCBI Taxonomy" id="358"/>
    <lineage>
        <taxon>Bacteria</taxon>
        <taxon>Pseudomonadati</taxon>
        <taxon>Pseudomonadota</taxon>
        <taxon>Alphaproteobacteria</taxon>
        <taxon>Hyphomicrobiales</taxon>
        <taxon>Rhizobiaceae</taxon>
        <taxon>Rhizobium/Agrobacterium group</taxon>
        <taxon>Agrobacterium</taxon>
        <taxon>Agrobacterium tumefaciens complex</taxon>
    </lineage>
</organism>
<feature type="region of interest" description="Disordered" evidence="1">
    <location>
        <begin position="25"/>
        <end position="57"/>
    </location>
</feature>
<feature type="compositionally biased region" description="Basic residues" evidence="1">
    <location>
        <begin position="42"/>
        <end position="57"/>
    </location>
</feature>
<evidence type="ECO:0000313" key="4">
    <source>
        <dbReference type="Proteomes" id="UP001265315"/>
    </source>
</evidence>
<dbReference type="PANTHER" id="PTHR36836">
    <property type="entry name" value="COLANIC ACID BIOSYNTHESIS PROTEIN WCAK"/>
    <property type="match status" value="1"/>
</dbReference>
<name>A0AAW8LW60_AGRTU</name>
<evidence type="ECO:0000259" key="2">
    <source>
        <dbReference type="Pfam" id="PF04230"/>
    </source>
</evidence>
<evidence type="ECO:0000256" key="1">
    <source>
        <dbReference type="SAM" id="MobiDB-lite"/>
    </source>
</evidence>
<accession>A0AAW8LW60</accession>
<proteinExistence type="predicted"/>
<keyword evidence="3" id="KW-0808">Transferase</keyword>
<sequence length="503" mass="55599">MDASRGQAAGRRRFHIRHPARLHFRRGLSSASGADRAERGPVRHRARHGQNHFPKGKQMRKLIKKILPAPLRQRAVKYIERRRRDIAFRQLFDDLQALKAGMKPAAAGDRLSRLLIVAGDPIRLFGSLGDDAMITATLQHARASNPDVEIDILVDGMDYADSAYQRGFVPVDIFGKPDFIKALAQQFATRQYDSVVVVGADVMDGYYHPLVSAKLLASADLAAAAGIKNVILGFSFNETPHAPLAMFYRSLHPECALKVRDTISLERLQTFAKTNAALVSDSAFSLVPSEPDEGTRSWIARKRAEGYRVMGFNLHPMLFKNADHAQTEAVIRHAAEALQFAVDARPVCWLLIPHDYRDNVGDQAYLKAIAERVPASRTDRVRYLDGKWSAPVLKGVAGQLDGLVSGRMHLAIAALGKGVPAICIAYQGKFEGLYQHFGLSAADLLSPSSFLTQDGIKSALIEFIDQSDEIRENVGKKLPEILAMSKRNFQLFETFPARASVLS</sequence>
<dbReference type="InterPro" id="IPR007345">
    <property type="entry name" value="Polysacch_pyruvyl_Trfase"/>
</dbReference>
<feature type="domain" description="Polysaccharide pyruvyl transferase" evidence="2">
    <location>
        <begin position="128"/>
        <end position="427"/>
    </location>
</feature>
<comment type="caution">
    <text evidence="3">The sequence shown here is derived from an EMBL/GenBank/DDBJ whole genome shotgun (WGS) entry which is preliminary data.</text>
</comment>
<gene>
    <name evidence="3" type="ORF">J2W61_002980</name>
</gene>
<dbReference type="GO" id="GO:0016740">
    <property type="term" value="F:transferase activity"/>
    <property type="evidence" value="ECO:0007669"/>
    <property type="project" value="UniProtKB-KW"/>
</dbReference>
<evidence type="ECO:0000313" key="3">
    <source>
        <dbReference type="EMBL" id="MDR6703115.1"/>
    </source>
</evidence>
<dbReference type="PANTHER" id="PTHR36836:SF1">
    <property type="entry name" value="COLANIC ACID BIOSYNTHESIS PROTEIN WCAK"/>
    <property type="match status" value="1"/>
</dbReference>
<dbReference type="EMBL" id="JAVDSW010000002">
    <property type="protein sequence ID" value="MDR6703115.1"/>
    <property type="molecule type" value="Genomic_DNA"/>
</dbReference>